<evidence type="ECO:0000259" key="1">
    <source>
        <dbReference type="PROSITE" id="PS50181"/>
    </source>
</evidence>
<reference evidence="2" key="1">
    <citation type="submission" date="2020-01" db="EMBL/GenBank/DDBJ databases">
        <title>Genome Sequencing of Three Apophysomyces-Like Fungal Strains Confirms a Novel Fungal Genus in the Mucoromycota with divergent Burkholderia-like Endosymbiotic Bacteria.</title>
        <authorList>
            <person name="Stajich J.E."/>
            <person name="Macias A.M."/>
            <person name="Carter-House D."/>
            <person name="Lovett B."/>
            <person name="Kasson L.R."/>
            <person name="Berry K."/>
            <person name="Grigoriev I."/>
            <person name="Chang Y."/>
            <person name="Spatafora J."/>
            <person name="Kasson M.T."/>
        </authorList>
    </citation>
    <scope>NUCLEOTIDE SEQUENCE</scope>
    <source>
        <strain evidence="2">NRRL A-21654</strain>
    </source>
</reference>
<dbReference type="PANTHER" id="PTHR31639">
    <property type="entry name" value="F-BOX PROTEIN-LIKE"/>
    <property type="match status" value="1"/>
</dbReference>
<dbReference type="InterPro" id="IPR001810">
    <property type="entry name" value="F-box_dom"/>
</dbReference>
<dbReference type="EMBL" id="JABAYA010000031">
    <property type="protein sequence ID" value="KAF7728841.1"/>
    <property type="molecule type" value="Genomic_DNA"/>
</dbReference>
<dbReference type="PROSITE" id="PS50181">
    <property type="entry name" value="FBOX"/>
    <property type="match status" value="1"/>
</dbReference>
<dbReference type="CDD" id="cd09917">
    <property type="entry name" value="F-box_SF"/>
    <property type="match status" value="1"/>
</dbReference>
<dbReference type="Gene3D" id="3.80.10.10">
    <property type="entry name" value="Ribonuclease Inhibitor"/>
    <property type="match status" value="2"/>
</dbReference>
<dbReference type="InterPro" id="IPR032675">
    <property type="entry name" value="LRR_dom_sf"/>
</dbReference>
<evidence type="ECO:0000313" key="3">
    <source>
        <dbReference type="Proteomes" id="UP000605846"/>
    </source>
</evidence>
<dbReference type="SMART" id="SM00256">
    <property type="entry name" value="FBOX"/>
    <property type="match status" value="1"/>
</dbReference>
<gene>
    <name evidence="2" type="ORF">EC973_005467</name>
</gene>
<dbReference type="InterPro" id="IPR036047">
    <property type="entry name" value="F-box-like_dom_sf"/>
</dbReference>
<dbReference type="Proteomes" id="UP000605846">
    <property type="component" value="Unassembled WGS sequence"/>
</dbReference>
<dbReference type="PANTHER" id="PTHR31639:SF256">
    <property type="entry name" value="OS07G0242900 PROTEIN"/>
    <property type="match status" value="1"/>
</dbReference>
<proteinExistence type="predicted"/>
<name>A0A8H7BX39_9FUNG</name>
<accession>A0A8H7BX39</accession>
<feature type="domain" description="F-box" evidence="1">
    <location>
        <begin position="1"/>
        <end position="46"/>
    </location>
</feature>
<protein>
    <recommendedName>
        <fullName evidence="1">F-box domain-containing protein</fullName>
    </recommendedName>
</protein>
<dbReference type="AlphaFoldDB" id="A0A8H7BX39"/>
<dbReference type="SUPFAM" id="SSF81383">
    <property type="entry name" value="F-box domain"/>
    <property type="match status" value="1"/>
</dbReference>
<dbReference type="SUPFAM" id="SSF52047">
    <property type="entry name" value="RNI-like"/>
    <property type="match status" value="1"/>
</dbReference>
<evidence type="ECO:0000313" key="2">
    <source>
        <dbReference type="EMBL" id="KAF7728841.1"/>
    </source>
</evidence>
<dbReference type="Pfam" id="PF12937">
    <property type="entry name" value="F-box-like"/>
    <property type="match status" value="1"/>
</dbReference>
<dbReference type="Gene3D" id="1.20.1280.50">
    <property type="match status" value="1"/>
</dbReference>
<comment type="caution">
    <text evidence="2">The sequence shown here is derived from an EMBL/GenBank/DDBJ whole genome shotgun (WGS) entry which is preliminary data.</text>
</comment>
<dbReference type="OrthoDB" id="2242133at2759"/>
<organism evidence="2 3">
    <name type="scientific">Apophysomyces ossiformis</name>
    <dbReference type="NCBI Taxonomy" id="679940"/>
    <lineage>
        <taxon>Eukaryota</taxon>
        <taxon>Fungi</taxon>
        <taxon>Fungi incertae sedis</taxon>
        <taxon>Mucoromycota</taxon>
        <taxon>Mucoromycotina</taxon>
        <taxon>Mucoromycetes</taxon>
        <taxon>Mucorales</taxon>
        <taxon>Mucorineae</taxon>
        <taxon>Mucoraceae</taxon>
        <taxon>Apophysomyces</taxon>
    </lineage>
</organism>
<keyword evidence="3" id="KW-1185">Reference proteome</keyword>
<sequence length="592" mass="68075">MTLLTDLPLEVIGDIVSYLASYDQVSVLCVCKSWNNIFRSLLYRNVTVHSRAKLRRLLKFLEKHHHSNATGNIVRSLKLDVPDLTGDEVRRLRVACPKVESLSVNFGSSFEDIMAWCTAQGTELTQLNLSAANNQVGFHRILDVLPSINRLRSLTLGNIDSQYVMNLHRMDSIHTACPRLETLILGISQTERSTRPPPIEDIDPQVEPIQTLRKITLDFGNAFYHYPQWFHYFGLRYPNLESCRFERGFHKWPGRSSTAAEAYRTFAKNCQQLRSIRWVSVTSLDPLLFEALAEFNTTLEEIDLYEDRKSDLYENFKIYDGLLASPLAQKISRLFIGPRPECSHPSEFLDDIGRFRGLRKLKIVDSRNEVIPFDMNDILACCPNVTQLTLDNIQLTAERTSNPKPHCLVSLEIVNADLNTSVFECISSQCPRLDKLRLDRCTYPTSSLKVYIPMQHQSFDKFDLVCDKRAGMGTVRFFALTVHIENDHETVHEVEFDPTLTKWYYSTDIHTTFDDTGFATRFLPLSTDDVFTIKVIVSQSRDQANKASLKELCRRQDRESRSQLKFRNLVSGYVHIHCQSVNHLYINKKSTC</sequence>